<evidence type="ECO:0000256" key="2">
    <source>
        <dbReference type="ARBA" id="ARBA00022679"/>
    </source>
</evidence>
<evidence type="ECO:0000313" key="3">
    <source>
        <dbReference type="EMBL" id="BAF73532.1"/>
    </source>
</evidence>
<accession>A6QKP6</accession>
<dbReference type="GO" id="GO:0031167">
    <property type="term" value="P:rRNA methylation"/>
    <property type="evidence" value="ECO:0007669"/>
    <property type="project" value="InterPro"/>
</dbReference>
<dbReference type="EMBL" id="AP009356">
    <property type="protein sequence ID" value="BAF73532.1"/>
    <property type="molecule type" value="Genomic_DNA"/>
</dbReference>
<reference evidence="3" key="1">
    <citation type="journal article" date="2007" name="Mol. Plant Pathol.">
        <title>Presence of two glycolytic gene clusters in a severe pathogenic line of Candidatus Phytoplasma asteris.</title>
        <authorList>
            <person name="Oshima K."/>
            <person name="Kakizawa S."/>
            <person name="Arashida R."/>
            <person name="Ishii Y."/>
            <person name="Hoshi A."/>
            <person name="Hayashi Y."/>
            <person name="Kagiwada S."/>
            <person name="Namba S."/>
        </authorList>
    </citation>
    <scope>NUCLEOTIDE SEQUENCE</scope>
    <source>
        <strain evidence="3">Onion yellows</strain>
    </source>
</reference>
<dbReference type="PANTHER" id="PTHR43542:SF1">
    <property type="entry name" value="METHYLTRANSFERASE"/>
    <property type="match status" value="1"/>
</dbReference>
<dbReference type="GO" id="GO:0008168">
    <property type="term" value="F:methyltransferase activity"/>
    <property type="evidence" value="ECO:0007669"/>
    <property type="project" value="UniProtKB-KW"/>
</dbReference>
<dbReference type="Gene3D" id="3.40.50.150">
    <property type="entry name" value="Vaccinia Virus protein VP39"/>
    <property type="match status" value="1"/>
</dbReference>
<name>A6QKP6_ONYPH</name>
<keyword evidence="1 3" id="KW-0489">Methyltransferase</keyword>
<protein>
    <submittedName>
        <fullName evidence="3">N6-adenine-specific methylase</fullName>
    </submittedName>
</protein>
<dbReference type="SUPFAM" id="SSF53335">
    <property type="entry name" value="S-adenosyl-L-methionine-dependent methyltransferases"/>
    <property type="match status" value="1"/>
</dbReference>
<keyword evidence="2" id="KW-0808">Transferase</keyword>
<sequence length="117" mass="13178">MTKTTIIIGGKFKGHKIKLVPSPHTKATSSLVKEALFNTLGASVQNKIFLDLFAGNGSYGFEALSRDAKQAYFVDASLKSFQTLKKNHQKIKTGFRTKHYFLWSFYSSFKKIPKKPT</sequence>
<dbReference type="AlphaFoldDB" id="A6QKP6"/>
<evidence type="ECO:0000256" key="1">
    <source>
        <dbReference type="ARBA" id="ARBA00022603"/>
    </source>
</evidence>
<organism evidence="3">
    <name type="scientific">Onion yellows phytoplasma OY-W</name>
    <dbReference type="NCBI Taxonomy" id="428984"/>
    <lineage>
        <taxon>Bacteria</taxon>
        <taxon>Bacillati</taxon>
        <taxon>Mycoplasmatota</taxon>
        <taxon>Mollicutes</taxon>
        <taxon>Acholeplasmatales</taxon>
        <taxon>Acholeplasmataceae</taxon>
        <taxon>Candidatus Phytoplasma</taxon>
        <taxon>16SrI (Aster yellows group)</taxon>
    </lineage>
</organism>
<dbReference type="InterPro" id="IPR004398">
    <property type="entry name" value="RNA_MeTrfase_RsmD"/>
</dbReference>
<dbReference type="InterPro" id="IPR029063">
    <property type="entry name" value="SAM-dependent_MTases_sf"/>
</dbReference>
<dbReference type="Pfam" id="PF03602">
    <property type="entry name" value="Cons_hypoth95"/>
    <property type="match status" value="1"/>
</dbReference>
<proteinExistence type="predicted"/>
<dbReference type="PANTHER" id="PTHR43542">
    <property type="entry name" value="METHYLTRANSFERASE"/>
    <property type="match status" value="1"/>
</dbReference>